<dbReference type="GO" id="GO:0042777">
    <property type="term" value="P:proton motive force-driven plasma membrane ATP synthesis"/>
    <property type="evidence" value="ECO:0007669"/>
    <property type="project" value="UniProtKB-UniRule"/>
</dbReference>
<gene>
    <name evidence="4" type="primary">atpD</name>
    <name evidence="5" type="ORF">KC675_00965</name>
</gene>
<dbReference type="GO" id="GO:0046933">
    <property type="term" value="F:proton-transporting ATP synthase activity, rotational mechanism"/>
    <property type="evidence" value="ECO:0007669"/>
    <property type="project" value="UniProtKB-UniRule"/>
</dbReference>
<evidence type="ECO:0000313" key="6">
    <source>
        <dbReference type="Proteomes" id="UP000745577"/>
    </source>
</evidence>
<comment type="caution">
    <text evidence="5">The sequence shown here is derived from an EMBL/GenBank/DDBJ whole genome shotgun (WGS) entry which is preliminary data.</text>
</comment>
<evidence type="ECO:0000256" key="3">
    <source>
        <dbReference type="ARBA" id="ARBA00023065"/>
    </source>
</evidence>
<sequence>MARENVIPTRQELMRLKNKRKSVKRGHKLLKDKRDNLVQIFMSNYRIALKMRGDLEEKYGEIMKRYNFAMLNIDEEYLELLAKKPDTKIRIFSETKNVLGVKIPEMEVKVTGNFLNYSLAQTNHHLDVSLKNLRELLPDLVKLVELEFKVRRLATEIEKTRRRVNALEYVILPEIDQNIHYIQAKLAEDALQTTVRLMKMKVKLAD</sequence>
<dbReference type="GO" id="GO:0005524">
    <property type="term" value="F:ATP binding"/>
    <property type="evidence" value="ECO:0007669"/>
    <property type="project" value="UniProtKB-UniRule"/>
</dbReference>
<accession>A0A955L045</accession>
<proteinExistence type="inferred from homology"/>
<dbReference type="GO" id="GO:0046961">
    <property type="term" value="F:proton-transporting ATPase activity, rotational mechanism"/>
    <property type="evidence" value="ECO:0007669"/>
    <property type="project" value="InterPro"/>
</dbReference>
<evidence type="ECO:0000313" key="5">
    <source>
        <dbReference type="EMBL" id="MCA9379728.1"/>
    </source>
</evidence>
<keyword evidence="2 4" id="KW-0813">Transport</keyword>
<organism evidence="5 6">
    <name type="scientific">Candidatus Dojkabacteria bacterium</name>
    <dbReference type="NCBI Taxonomy" id="2099670"/>
    <lineage>
        <taxon>Bacteria</taxon>
        <taxon>Candidatus Dojkabacteria</taxon>
    </lineage>
</organism>
<dbReference type="PANTHER" id="PTHR11671">
    <property type="entry name" value="V-TYPE ATP SYNTHASE SUBUNIT D"/>
    <property type="match status" value="1"/>
</dbReference>
<keyword evidence="3 4" id="KW-0406">Ion transport</keyword>
<protein>
    <recommendedName>
        <fullName evidence="4">V-type ATP synthase subunit D</fullName>
    </recommendedName>
    <alternativeName>
        <fullName evidence="4">V-ATPase subunit D</fullName>
    </alternativeName>
</protein>
<evidence type="ECO:0000256" key="4">
    <source>
        <dbReference type="HAMAP-Rule" id="MF_00271"/>
    </source>
</evidence>
<comment type="function">
    <text evidence="4">Produces ATP from ADP in the presence of a proton gradient across the membrane.</text>
</comment>
<keyword evidence="4" id="KW-0375">Hydrogen ion transport</keyword>
<dbReference type="NCBIfam" id="TIGR00309">
    <property type="entry name" value="V_ATPase_subD"/>
    <property type="match status" value="1"/>
</dbReference>
<evidence type="ECO:0000256" key="1">
    <source>
        <dbReference type="ARBA" id="ARBA00005850"/>
    </source>
</evidence>
<name>A0A955L045_9BACT</name>
<dbReference type="Pfam" id="PF01813">
    <property type="entry name" value="ATP-synt_D"/>
    <property type="match status" value="1"/>
</dbReference>
<keyword evidence="4" id="KW-0066">ATP synthesis</keyword>
<dbReference type="EMBL" id="JAGQLL010000008">
    <property type="protein sequence ID" value="MCA9379728.1"/>
    <property type="molecule type" value="Genomic_DNA"/>
</dbReference>
<comment type="similarity">
    <text evidence="1 4">Belongs to the V-ATPase D subunit family.</text>
</comment>
<dbReference type="InterPro" id="IPR002699">
    <property type="entry name" value="V_ATPase_D"/>
</dbReference>
<dbReference type="Gene3D" id="1.10.287.3240">
    <property type="match status" value="1"/>
</dbReference>
<dbReference type="HAMAP" id="MF_00271">
    <property type="entry name" value="ATP_synth_D_arch"/>
    <property type="match status" value="1"/>
</dbReference>
<dbReference type="AlphaFoldDB" id="A0A955L045"/>
<dbReference type="Proteomes" id="UP000745577">
    <property type="component" value="Unassembled WGS sequence"/>
</dbReference>
<reference evidence="5" key="1">
    <citation type="submission" date="2020-04" db="EMBL/GenBank/DDBJ databases">
        <authorList>
            <person name="Zhang T."/>
        </authorList>
    </citation>
    <scope>NUCLEOTIDE SEQUENCE</scope>
    <source>
        <strain evidence="5">HKST-UBA15</strain>
    </source>
</reference>
<reference evidence="5" key="2">
    <citation type="journal article" date="2021" name="Microbiome">
        <title>Successional dynamics and alternative stable states in a saline activated sludge microbial community over 9 years.</title>
        <authorList>
            <person name="Wang Y."/>
            <person name="Ye J."/>
            <person name="Ju F."/>
            <person name="Liu L."/>
            <person name="Boyd J.A."/>
            <person name="Deng Y."/>
            <person name="Parks D.H."/>
            <person name="Jiang X."/>
            <person name="Yin X."/>
            <person name="Woodcroft B.J."/>
            <person name="Tyson G.W."/>
            <person name="Hugenholtz P."/>
            <person name="Polz M.F."/>
            <person name="Zhang T."/>
        </authorList>
    </citation>
    <scope>NUCLEOTIDE SEQUENCE</scope>
    <source>
        <strain evidence="5">HKST-UBA15</strain>
    </source>
</reference>
<evidence type="ECO:0000256" key="2">
    <source>
        <dbReference type="ARBA" id="ARBA00022448"/>
    </source>
</evidence>